<gene>
    <name evidence="2" type="ORF">OE699_04020</name>
</gene>
<evidence type="ECO:0000313" key="3">
    <source>
        <dbReference type="Proteomes" id="UP001526166"/>
    </source>
</evidence>
<dbReference type="EMBL" id="JAOWKW010000002">
    <property type="protein sequence ID" value="MCV2878010.1"/>
    <property type="molecule type" value="Genomic_DNA"/>
</dbReference>
<reference evidence="2 3" key="1">
    <citation type="submission" date="2022-10" db="EMBL/GenBank/DDBJ databases">
        <title>Sinirhodobacter sp. nov., isolated from ocean surface sediments.</title>
        <authorList>
            <person name="He W."/>
            <person name="Wang L."/>
            <person name="Zhang D.-F."/>
        </authorList>
    </citation>
    <scope>NUCLEOTIDE SEQUENCE [LARGE SCALE GENOMIC DNA]</scope>
    <source>
        <strain evidence="2 3">WL0115</strain>
    </source>
</reference>
<evidence type="ECO:0000256" key="1">
    <source>
        <dbReference type="SAM" id="Phobius"/>
    </source>
</evidence>
<accession>A0ABT2ZXI0</accession>
<protein>
    <recommendedName>
        <fullName evidence="4">Pilus assembly protein Flp/PilA</fullName>
    </recommendedName>
</protein>
<evidence type="ECO:0000313" key="2">
    <source>
        <dbReference type="EMBL" id="MCV2878010.1"/>
    </source>
</evidence>
<feature type="transmembrane region" description="Helical" evidence="1">
    <location>
        <begin position="21"/>
        <end position="40"/>
    </location>
</feature>
<comment type="caution">
    <text evidence="2">The sequence shown here is derived from an EMBL/GenBank/DDBJ whole genome shotgun (WGS) entry which is preliminary data.</text>
</comment>
<sequence length="66" mass="6941">MKLFNVKNLVARFRKDEEGATLVEYAIALLVAVGVGTVVVQNLSPSVSAKFTAADDCLNGNLAGCQ</sequence>
<keyword evidence="1" id="KW-1133">Transmembrane helix</keyword>
<evidence type="ECO:0008006" key="4">
    <source>
        <dbReference type="Google" id="ProtNLM"/>
    </source>
</evidence>
<organism evidence="2 3">
    <name type="scientific">Sedimentimonas flavescens</name>
    <dbReference type="NCBI Taxonomy" id="2851012"/>
    <lineage>
        <taxon>Bacteria</taxon>
        <taxon>Pseudomonadati</taxon>
        <taxon>Pseudomonadota</taxon>
        <taxon>Alphaproteobacteria</taxon>
        <taxon>Rhodobacterales</taxon>
        <taxon>Rhodobacter group</taxon>
        <taxon>Sedimentimonas</taxon>
    </lineage>
</organism>
<name>A0ABT2ZXI0_9RHOB</name>
<keyword evidence="3" id="KW-1185">Reference proteome</keyword>
<keyword evidence="1" id="KW-0472">Membrane</keyword>
<dbReference type="Proteomes" id="UP001526166">
    <property type="component" value="Unassembled WGS sequence"/>
</dbReference>
<keyword evidence="1" id="KW-0812">Transmembrane</keyword>
<proteinExistence type="predicted"/>
<dbReference type="RefSeq" id="WP_263847195.1">
    <property type="nucleotide sequence ID" value="NZ_JAOWKW010000002.1"/>
</dbReference>